<protein>
    <submittedName>
        <fullName evidence="6">ParB/RepB/Spo0J family partition protein</fullName>
    </submittedName>
</protein>
<dbReference type="Gene3D" id="1.10.10.2830">
    <property type="match status" value="1"/>
</dbReference>
<comment type="caution">
    <text evidence="6">The sequence shown here is derived from an EMBL/GenBank/DDBJ whole genome shotgun (WGS) entry which is preliminary data.</text>
</comment>
<dbReference type="SMART" id="SM00470">
    <property type="entry name" value="ParB"/>
    <property type="match status" value="1"/>
</dbReference>
<dbReference type="InterPro" id="IPR003115">
    <property type="entry name" value="ParB_N"/>
</dbReference>
<evidence type="ECO:0000256" key="1">
    <source>
        <dbReference type="ARBA" id="ARBA00004453"/>
    </source>
</evidence>
<dbReference type="FunFam" id="3.90.1530.30:FF:000001">
    <property type="entry name" value="Chromosome partitioning protein ParB"/>
    <property type="match status" value="1"/>
</dbReference>
<evidence type="ECO:0000256" key="2">
    <source>
        <dbReference type="ARBA" id="ARBA00006295"/>
    </source>
</evidence>
<evidence type="ECO:0000313" key="7">
    <source>
        <dbReference type="Proteomes" id="UP001056429"/>
    </source>
</evidence>
<dbReference type="InterPro" id="IPR050336">
    <property type="entry name" value="Chromosome_partition/occlusion"/>
</dbReference>
<dbReference type="GO" id="GO:0045881">
    <property type="term" value="P:positive regulation of sporulation resulting in formation of a cellular spore"/>
    <property type="evidence" value="ECO:0007669"/>
    <property type="project" value="TreeGrafter"/>
</dbReference>
<proteinExistence type="inferred from homology"/>
<comment type="similarity">
    <text evidence="2">Belongs to the ParB family.</text>
</comment>
<keyword evidence="3" id="KW-0159">Chromosome partition</keyword>
<keyword evidence="7" id="KW-1185">Reference proteome</keyword>
<dbReference type="Pfam" id="PF02195">
    <property type="entry name" value="ParB_N"/>
    <property type="match status" value="1"/>
</dbReference>
<dbReference type="CDD" id="cd16393">
    <property type="entry name" value="SPO0J_N"/>
    <property type="match status" value="1"/>
</dbReference>
<dbReference type="SUPFAM" id="SSF110849">
    <property type="entry name" value="ParB/Sulfiredoxin"/>
    <property type="match status" value="1"/>
</dbReference>
<evidence type="ECO:0000313" key="6">
    <source>
        <dbReference type="EMBL" id="MCM1992347.1"/>
    </source>
</evidence>
<evidence type="ECO:0000256" key="4">
    <source>
        <dbReference type="ARBA" id="ARBA00023125"/>
    </source>
</evidence>
<dbReference type="PANTHER" id="PTHR33375">
    <property type="entry name" value="CHROMOSOME-PARTITIONING PROTEIN PARB-RELATED"/>
    <property type="match status" value="1"/>
</dbReference>
<reference evidence="6" key="1">
    <citation type="journal article" date="2021" name="mSystems">
        <title>Bacteria and Archaea Synergistically Convert Glycine Betaine to Biogenic Methane in the Formosa Cold Seep of the South China Sea.</title>
        <authorList>
            <person name="Li L."/>
            <person name="Zhang W."/>
            <person name="Zhang S."/>
            <person name="Song L."/>
            <person name="Sun Q."/>
            <person name="Zhang H."/>
            <person name="Xiang H."/>
            <person name="Dong X."/>
        </authorList>
    </citation>
    <scope>NUCLEOTIDE SEQUENCE</scope>
    <source>
        <strain evidence="6">ZWT</strain>
    </source>
</reference>
<keyword evidence="4" id="KW-0238">DNA-binding</keyword>
<dbReference type="GO" id="GO:0007059">
    <property type="term" value="P:chromosome segregation"/>
    <property type="evidence" value="ECO:0007669"/>
    <property type="project" value="UniProtKB-KW"/>
</dbReference>
<dbReference type="Pfam" id="PF23552">
    <property type="entry name" value="ParB_C"/>
    <property type="match status" value="1"/>
</dbReference>
<dbReference type="GO" id="GO:0003677">
    <property type="term" value="F:DNA binding"/>
    <property type="evidence" value="ECO:0007669"/>
    <property type="project" value="UniProtKB-KW"/>
</dbReference>
<dbReference type="AlphaFoldDB" id="A0A9J6P6W3"/>
<dbReference type="Pfam" id="PF17762">
    <property type="entry name" value="HTH_ParB"/>
    <property type="match status" value="1"/>
</dbReference>
<evidence type="ECO:0000256" key="3">
    <source>
        <dbReference type="ARBA" id="ARBA00022829"/>
    </source>
</evidence>
<name>A0A9J6P6W3_9CLOT</name>
<dbReference type="GO" id="GO:0009295">
    <property type="term" value="C:nucleoid"/>
    <property type="evidence" value="ECO:0007669"/>
    <property type="project" value="UniProtKB-SubCell"/>
</dbReference>
<dbReference type="FunFam" id="1.10.10.2830:FF:000001">
    <property type="entry name" value="Chromosome partitioning protein ParB"/>
    <property type="match status" value="1"/>
</dbReference>
<reference evidence="6" key="2">
    <citation type="submission" date="2021-04" db="EMBL/GenBank/DDBJ databases">
        <authorList>
            <person name="Dong X."/>
        </authorList>
    </citation>
    <scope>NUCLEOTIDE SEQUENCE</scope>
    <source>
        <strain evidence="6">ZWT</strain>
    </source>
</reference>
<dbReference type="NCBIfam" id="TIGR00180">
    <property type="entry name" value="parB_part"/>
    <property type="match status" value="1"/>
</dbReference>
<dbReference type="Proteomes" id="UP001056429">
    <property type="component" value="Unassembled WGS sequence"/>
</dbReference>
<gene>
    <name evidence="6" type="ORF">KDK92_21750</name>
</gene>
<feature type="domain" description="ParB-like N-terminal" evidence="5">
    <location>
        <begin position="27"/>
        <end position="117"/>
    </location>
</feature>
<dbReference type="RefSeq" id="WP_250861527.1">
    <property type="nucleotide sequence ID" value="NZ_JAGSOJ010000005.1"/>
</dbReference>
<dbReference type="InterPro" id="IPR041468">
    <property type="entry name" value="HTH_ParB/Spo0J"/>
</dbReference>
<dbReference type="InterPro" id="IPR036086">
    <property type="entry name" value="ParB/Sulfiredoxin_sf"/>
</dbReference>
<dbReference type="Gene3D" id="3.90.1530.30">
    <property type="match status" value="1"/>
</dbReference>
<accession>A0A9J6P6W3</accession>
<comment type="subcellular location">
    <subcellularLocation>
        <location evidence="1">Cytoplasm</location>
        <location evidence="1">Nucleoid</location>
    </subcellularLocation>
</comment>
<organism evidence="6 7">
    <name type="scientific">Oceanirhabdus seepicola</name>
    <dbReference type="NCBI Taxonomy" id="2828781"/>
    <lineage>
        <taxon>Bacteria</taxon>
        <taxon>Bacillati</taxon>
        <taxon>Bacillota</taxon>
        <taxon>Clostridia</taxon>
        <taxon>Eubacteriales</taxon>
        <taxon>Clostridiaceae</taxon>
        <taxon>Oceanirhabdus</taxon>
    </lineage>
</organism>
<sequence>MMKKHGLGRGLGALIPENSTEVDNNEGLISIQLIKPNKDQPRKNFDDEKVDQLSKSIKEHGIIQPLITYKDGENYIIIAGERRWRAAKKCKLKEIPVVVVDKKSDKQVLELSLIENIQREDLNSIEVALGYKSLIEDFSLTHDELSDRIGKSRTSITNTLRLLQLDSRVQEYLIDKVITEGHGRALLSLDDKEFQYKLSQKIIDDGLSVRDTERLVKTLAKKGKNNDKNKEKEDYSIFLKEYSTVLEEKLGTKVAFKSKCKNKGKIEIEYYSIDDLERLMKILS</sequence>
<dbReference type="GO" id="GO:0005694">
    <property type="term" value="C:chromosome"/>
    <property type="evidence" value="ECO:0007669"/>
    <property type="project" value="TreeGrafter"/>
</dbReference>
<dbReference type="EMBL" id="JAGSOJ010000005">
    <property type="protein sequence ID" value="MCM1992347.1"/>
    <property type="molecule type" value="Genomic_DNA"/>
</dbReference>
<dbReference type="InterPro" id="IPR004437">
    <property type="entry name" value="ParB/RepB/Spo0J"/>
</dbReference>
<evidence type="ECO:0000259" key="5">
    <source>
        <dbReference type="SMART" id="SM00470"/>
    </source>
</evidence>
<dbReference type="PANTHER" id="PTHR33375:SF1">
    <property type="entry name" value="CHROMOSOME-PARTITIONING PROTEIN PARB-RELATED"/>
    <property type="match status" value="1"/>
</dbReference>
<dbReference type="InterPro" id="IPR057240">
    <property type="entry name" value="ParB_dimer_C"/>
</dbReference>